<dbReference type="InterPro" id="IPR001789">
    <property type="entry name" value="Sig_transdc_resp-reg_receiver"/>
</dbReference>
<dbReference type="InterPro" id="IPR011006">
    <property type="entry name" value="CheY-like_superfamily"/>
</dbReference>
<evidence type="ECO:0000256" key="4">
    <source>
        <dbReference type="ARBA" id="ARBA00023125"/>
    </source>
</evidence>
<dbReference type="CDD" id="cd17624">
    <property type="entry name" value="REC_OmpR_PmrA-like"/>
    <property type="match status" value="1"/>
</dbReference>
<dbReference type="InterPro" id="IPR039420">
    <property type="entry name" value="WalR-like"/>
</dbReference>
<dbReference type="PROSITE" id="PS50110">
    <property type="entry name" value="RESPONSE_REGULATORY"/>
    <property type="match status" value="1"/>
</dbReference>
<feature type="modified residue" description="4-aspartylphosphate" evidence="6">
    <location>
        <position position="52"/>
    </location>
</feature>
<dbReference type="RefSeq" id="WP_167062335.1">
    <property type="nucleotide sequence ID" value="NZ_JAAOZR010000024.1"/>
</dbReference>
<evidence type="ECO:0000256" key="3">
    <source>
        <dbReference type="ARBA" id="ARBA00023015"/>
    </source>
</evidence>
<dbReference type="PANTHER" id="PTHR48111">
    <property type="entry name" value="REGULATOR OF RPOS"/>
    <property type="match status" value="1"/>
</dbReference>
<dbReference type="GO" id="GO:0003677">
    <property type="term" value="F:DNA binding"/>
    <property type="evidence" value="ECO:0007669"/>
    <property type="project" value="UniProtKB-KW"/>
</dbReference>
<dbReference type="InterPro" id="IPR036388">
    <property type="entry name" value="WH-like_DNA-bd_sf"/>
</dbReference>
<keyword evidence="4 7" id="KW-0238">DNA-binding</keyword>
<keyword evidence="1 6" id="KW-0597">Phosphoprotein</keyword>
<evidence type="ECO:0000313" key="11">
    <source>
        <dbReference type="Proteomes" id="UP001519344"/>
    </source>
</evidence>
<dbReference type="SMART" id="SM00862">
    <property type="entry name" value="Trans_reg_C"/>
    <property type="match status" value="1"/>
</dbReference>
<dbReference type="Gene3D" id="6.10.250.690">
    <property type="match status" value="1"/>
</dbReference>
<feature type="DNA-binding region" description="OmpR/PhoB-type" evidence="7">
    <location>
        <begin position="129"/>
        <end position="229"/>
    </location>
</feature>
<comment type="caution">
    <text evidence="10">The sequence shown here is derived from an EMBL/GenBank/DDBJ whole genome shotgun (WGS) entry which is preliminary data.</text>
</comment>
<dbReference type="SMART" id="SM00448">
    <property type="entry name" value="REC"/>
    <property type="match status" value="1"/>
</dbReference>
<dbReference type="SUPFAM" id="SSF52172">
    <property type="entry name" value="CheY-like"/>
    <property type="match status" value="1"/>
</dbReference>
<evidence type="ECO:0000259" key="8">
    <source>
        <dbReference type="PROSITE" id="PS50110"/>
    </source>
</evidence>
<accession>A0ABS4HXA6</accession>
<dbReference type="InterPro" id="IPR016032">
    <property type="entry name" value="Sig_transdc_resp-reg_C-effctor"/>
</dbReference>
<protein>
    <submittedName>
        <fullName evidence="10">DNA-binding response OmpR family regulator</fullName>
    </submittedName>
</protein>
<reference evidence="10 11" key="1">
    <citation type="submission" date="2021-03" db="EMBL/GenBank/DDBJ databases">
        <title>Genomic Encyclopedia of Type Strains, Phase IV (KMG-IV): sequencing the most valuable type-strain genomes for metagenomic binning, comparative biology and taxonomic classification.</title>
        <authorList>
            <person name="Goeker M."/>
        </authorList>
    </citation>
    <scope>NUCLEOTIDE SEQUENCE [LARGE SCALE GENOMIC DNA]</scope>
    <source>
        <strain evidence="10 11">DSM 24950</strain>
    </source>
</reference>
<evidence type="ECO:0000256" key="5">
    <source>
        <dbReference type="ARBA" id="ARBA00023163"/>
    </source>
</evidence>
<dbReference type="PANTHER" id="PTHR48111:SF40">
    <property type="entry name" value="PHOSPHATE REGULON TRANSCRIPTIONAL REGULATORY PROTEIN PHOB"/>
    <property type="match status" value="1"/>
</dbReference>
<proteinExistence type="predicted"/>
<evidence type="ECO:0000256" key="1">
    <source>
        <dbReference type="ARBA" id="ARBA00022553"/>
    </source>
</evidence>
<gene>
    <name evidence="10" type="ORF">J2Z65_001773</name>
</gene>
<organism evidence="10 11">
    <name type="scientific">Paenibacillus aceris</name>
    <dbReference type="NCBI Taxonomy" id="869555"/>
    <lineage>
        <taxon>Bacteria</taxon>
        <taxon>Bacillati</taxon>
        <taxon>Bacillota</taxon>
        <taxon>Bacilli</taxon>
        <taxon>Bacillales</taxon>
        <taxon>Paenibacillaceae</taxon>
        <taxon>Paenibacillus</taxon>
    </lineage>
</organism>
<dbReference type="SUPFAM" id="SSF46894">
    <property type="entry name" value="C-terminal effector domain of the bipartite response regulators"/>
    <property type="match status" value="1"/>
</dbReference>
<evidence type="ECO:0000259" key="9">
    <source>
        <dbReference type="PROSITE" id="PS51755"/>
    </source>
</evidence>
<keyword evidence="5" id="KW-0804">Transcription</keyword>
<dbReference type="Pfam" id="PF00486">
    <property type="entry name" value="Trans_reg_C"/>
    <property type="match status" value="1"/>
</dbReference>
<name>A0ABS4HXA6_9BACL</name>
<dbReference type="InterPro" id="IPR001867">
    <property type="entry name" value="OmpR/PhoB-type_DNA-bd"/>
</dbReference>
<evidence type="ECO:0000256" key="6">
    <source>
        <dbReference type="PROSITE-ProRule" id="PRU00169"/>
    </source>
</evidence>
<dbReference type="CDD" id="cd00383">
    <property type="entry name" value="trans_reg_C"/>
    <property type="match status" value="1"/>
</dbReference>
<dbReference type="EMBL" id="JAGGKV010000003">
    <property type="protein sequence ID" value="MBP1962574.1"/>
    <property type="molecule type" value="Genomic_DNA"/>
</dbReference>
<keyword evidence="11" id="KW-1185">Reference proteome</keyword>
<dbReference type="Gene3D" id="3.40.50.2300">
    <property type="match status" value="1"/>
</dbReference>
<dbReference type="Gene3D" id="1.10.10.10">
    <property type="entry name" value="Winged helix-like DNA-binding domain superfamily/Winged helix DNA-binding domain"/>
    <property type="match status" value="1"/>
</dbReference>
<keyword evidence="3" id="KW-0805">Transcription regulation</keyword>
<keyword evidence="2" id="KW-0902">Two-component regulatory system</keyword>
<dbReference type="Proteomes" id="UP001519344">
    <property type="component" value="Unassembled WGS sequence"/>
</dbReference>
<sequence length="230" mass="26411">MSKVLIIEDDLSIGEMMSIYLYEEGYQVMRAENGRQGETLFRDFNPDVIVLDLMLPDVDGIQLCTYFRTSSTIPILMVSAKSEVSDRIKGLQTGADDYLCKPFSMRELAARVQALLRRSTAFTHVAAAAAEASTNQIVHLDLEKRCLFVHNKLIETTFSEFEIMKLLWQNQGRVYSREELLNRVRGFDSYVTERAIDVHIANLRKKIETDPKEPKYIKTVWGVGYKFLLN</sequence>
<evidence type="ECO:0000256" key="2">
    <source>
        <dbReference type="ARBA" id="ARBA00023012"/>
    </source>
</evidence>
<evidence type="ECO:0000256" key="7">
    <source>
        <dbReference type="PROSITE-ProRule" id="PRU01091"/>
    </source>
</evidence>
<dbReference type="Pfam" id="PF00072">
    <property type="entry name" value="Response_reg"/>
    <property type="match status" value="1"/>
</dbReference>
<feature type="domain" description="Response regulatory" evidence="8">
    <location>
        <begin position="3"/>
        <end position="116"/>
    </location>
</feature>
<evidence type="ECO:0000313" key="10">
    <source>
        <dbReference type="EMBL" id="MBP1962574.1"/>
    </source>
</evidence>
<dbReference type="PROSITE" id="PS51755">
    <property type="entry name" value="OMPR_PHOB"/>
    <property type="match status" value="1"/>
</dbReference>
<feature type="domain" description="OmpR/PhoB-type" evidence="9">
    <location>
        <begin position="129"/>
        <end position="229"/>
    </location>
</feature>